<evidence type="ECO:0000313" key="8">
    <source>
        <dbReference type="EMBL" id="KAF2441290.1"/>
    </source>
</evidence>
<keyword evidence="5 6" id="KW-0472">Membrane</keyword>
<feature type="region of interest" description="Disordered" evidence="7">
    <location>
        <begin position="1"/>
        <end position="27"/>
    </location>
</feature>
<comment type="subcellular location">
    <subcellularLocation>
        <location evidence="6">Membrane</location>
        <topology evidence="6">Single-pass membrane protein</topology>
    </subcellularLocation>
    <subcellularLocation>
        <location evidence="6">Endoplasmic reticulum membrane</location>
        <topology evidence="6">Single-pass membrane protein</topology>
    </subcellularLocation>
</comment>
<dbReference type="AlphaFoldDB" id="A0A9P4U8J8"/>
<evidence type="ECO:0000256" key="1">
    <source>
        <dbReference type="ARBA" id="ARBA00005500"/>
    </source>
</evidence>
<keyword evidence="3 6" id="KW-0256">Endoplasmic reticulum</keyword>
<accession>A0A9P4U8J8</accession>
<sequence>MRQRVESMVVAHVQRGETKPSRQTANPRAALRNWPVRIFPVETPCITTALLNSTAAPTHAPPADDPDRPFQISLPAFLPYRQLPRAQTPQQRAANARYARREEGKMGKPLDDRVKRTKQDFKSPIGKGWIIVLGFVLAGGAIFELLKLFF</sequence>
<evidence type="ECO:0000256" key="6">
    <source>
        <dbReference type="RuleBase" id="RU364120"/>
    </source>
</evidence>
<evidence type="ECO:0000313" key="9">
    <source>
        <dbReference type="Proteomes" id="UP000799764"/>
    </source>
</evidence>
<organism evidence="8 9">
    <name type="scientific">Karstenula rhodostoma CBS 690.94</name>
    <dbReference type="NCBI Taxonomy" id="1392251"/>
    <lineage>
        <taxon>Eukaryota</taxon>
        <taxon>Fungi</taxon>
        <taxon>Dikarya</taxon>
        <taxon>Ascomycota</taxon>
        <taxon>Pezizomycotina</taxon>
        <taxon>Dothideomycetes</taxon>
        <taxon>Pleosporomycetidae</taxon>
        <taxon>Pleosporales</taxon>
        <taxon>Massarineae</taxon>
        <taxon>Didymosphaeriaceae</taxon>
        <taxon>Karstenula</taxon>
    </lineage>
</organism>
<feature type="transmembrane region" description="Helical" evidence="6">
    <location>
        <begin position="128"/>
        <end position="149"/>
    </location>
</feature>
<keyword evidence="9" id="KW-1185">Reference proteome</keyword>
<keyword evidence="2 6" id="KW-0812">Transmembrane</keyword>
<comment type="function">
    <text evidence="6">Interacts with target proteins during translocation into the lumen of the endoplasmic reticulum. Protects unfolded target proteins against degradation and facilitate correct glycosylation.</text>
</comment>
<protein>
    <recommendedName>
        <fullName evidence="6">Stress-associated endoplasmic reticulum protein</fullName>
    </recommendedName>
</protein>
<evidence type="ECO:0000256" key="4">
    <source>
        <dbReference type="ARBA" id="ARBA00022989"/>
    </source>
</evidence>
<evidence type="ECO:0000256" key="3">
    <source>
        <dbReference type="ARBA" id="ARBA00022824"/>
    </source>
</evidence>
<reference evidence="8" key="1">
    <citation type="journal article" date="2020" name="Stud. Mycol.">
        <title>101 Dothideomycetes genomes: a test case for predicting lifestyles and emergence of pathogens.</title>
        <authorList>
            <person name="Haridas S."/>
            <person name="Albert R."/>
            <person name="Binder M."/>
            <person name="Bloem J."/>
            <person name="Labutti K."/>
            <person name="Salamov A."/>
            <person name="Andreopoulos B."/>
            <person name="Baker S."/>
            <person name="Barry K."/>
            <person name="Bills G."/>
            <person name="Bluhm B."/>
            <person name="Cannon C."/>
            <person name="Castanera R."/>
            <person name="Culley D."/>
            <person name="Daum C."/>
            <person name="Ezra D."/>
            <person name="Gonzalez J."/>
            <person name="Henrissat B."/>
            <person name="Kuo A."/>
            <person name="Liang C."/>
            <person name="Lipzen A."/>
            <person name="Lutzoni F."/>
            <person name="Magnuson J."/>
            <person name="Mondo S."/>
            <person name="Nolan M."/>
            <person name="Ohm R."/>
            <person name="Pangilinan J."/>
            <person name="Park H.-J."/>
            <person name="Ramirez L."/>
            <person name="Alfaro M."/>
            <person name="Sun H."/>
            <person name="Tritt A."/>
            <person name="Yoshinaga Y."/>
            <person name="Zwiers L.-H."/>
            <person name="Turgeon B."/>
            <person name="Goodwin S."/>
            <person name="Spatafora J."/>
            <person name="Crous P."/>
            <person name="Grigoriev I."/>
        </authorList>
    </citation>
    <scope>NUCLEOTIDE SEQUENCE</scope>
    <source>
        <strain evidence="8">CBS 690.94</strain>
    </source>
</reference>
<dbReference type="GO" id="GO:0005789">
    <property type="term" value="C:endoplasmic reticulum membrane"/>
    <property type="evidence" value="ECO:0007669"/>
    <property type="project" value="UniProtKB-SubCell"/>
</dbReference>
<evidence type="ECO:0000256" key="5">
    <source>
        <dbReference type="ARBA" id="ARBA00023136"/>
    </source>
</evidence>
<comment type="caution">
    <text evidence="8">The sequence shown here is derived from an EMBL/GenBank/DDBJ whole genome shotgun (WGS) entry which is preliminary data.</text>
</comment>
<dbReference type="EMBL" id="MU001506">
    <property type="protein sequence ID" value="KAF2441290.1"/>
    <property type="molecule type" value="Genomic_DNA"/>
</dbReference>
<name>A0A9P4U8J8_9PLEO</name>
<evidence type="ECO:0000256" key="7">
    <source>
        <dbReference type="SAM" id="MobiDB-lite"/>
    </source>
</evidence>
<dbReference type="Pfam" id="PF06624">
    <property type="entry name" value="RAMP4"/>
    <property type="match status" value="1"/>
</dbReference>
<dbReference type="OrthoDB" id="16679at2759"/>
<proteinExistence type="inferred from homology"/>
<dbReference type="Proteomes" id="UP000799764">
    <property type="component" value="Unassembled WGS sequence"/>
</dbReference>
<evidence type="ECO:0000256" key="2">
    <source>
        <dbReference type="ARBA" id="ARBA00022692"/>
    </source>
</evidence>
<keyword evidence="4 6" id="KW-1133">Transmembrane helix</keyword>
<comment type="similarity">
    <text evidence="1 6">Belongs to the RAMP4 family.</text>
</comment>
<feature type="region of interest" description="Disordered" evidence="7">
    <location>
        <begin position="85"/>
        <end position="107"/>
    </location>
</feature>
<dbReference type="InterPro" id="IPR010580">
    <property type="entry name" value="ER_stress-assoc"/>
</dbReference>
<gene>
    <name evidence="8" type="ORF">P171DRAFT_524233</name>
</gene>